<dbReference type="RefSeq" id="WP_027828965.1">
    <property type="nucleotide sequence ID" value="NZ_AUEH01000035.1"/>
</dbReference>
<dbReference type="PATRIC" id="fig|1122147.4.peg.802"/>
<dbReference type="Proteomes" id="UP000050949">
    <property type="component" value="Unassembled WGS sequence"/>
</dbReference>
<dbReference type="OrthoDB" id="2138638at2"/>
<reference evidence="2 3" key="1">
    <citation type="journal article" date="2015" name="Genome Announc.">
        <title>Expanding the biotechnology potential of lactobacilli through comparative genomics of 213 strains and associated genera.</title>
        <authorList>
            <person name="Sun Z."/>
            <person name="Harris H.M."/>
            <person name="McCann A."/>
            <person name="Guo C."/>
            <person name="Argimon S."/>
            <person name="Zhang W."/>
            <person name="Yang X."/>
            <person name="Jeffery I.B."/>
            <person name="Cooney J.C."/>
            <person name="Kagawa T.F."/>
            <person name="Liu W."/>
            <person name="Song Y."/>
            <person name="Salvetti E."/>
            <person name="Wrobel A."/>
            <person name="Rasinkangas P."/>
            <person name="Parkhill J."/>
            <person name="Rea M.C."/>
            <person name="O'Sullivan O."/>
            <person name="Ritari J."/>
            <person name="Douillard F.P."/>
            <person name="Paul Ross R."/>
            <person name="Yang R."/>
            <person name="Briner A.E."/>
            <person name="Felis G.E."/>
            <person name="de Vos W.M."/>
            <person name="Barrangou R."/>
            <person name="Klaenhammer T.R."/>
            <person name="Caufield P.W."/>
            <person name="Cui Y."/>
            <person name="Zhang H."/>
            <person name="O'Toole P.W."/>
        </authorList>
    </citation>
    <scope>NUCLEOTIDE SEQUENCE [LARGE SCALE GENOMIC DNA]</scope>
    <source>
        <strain evidence="2 3">DSM 16991</strain>
    </source>
</reference>
<sequence length="270" mass="28438">MRIKRIAAFALVLTALLGGCQKPASQAKESSSASASQVSKKSEAESSSSEASASSSTSTDQVQAATTRIAELNKKLTDVLGKMPLPQADGLGAGSDHLNIRYAQTDTSKTIYYSVGDQAEAFNAASLQNEYPYATLTETTYANNDAAAGQVNYQQNVAGLPTADLGSGVTGTIDAGAGQRYLHWNKGQWSFLVHAAAVNGEDPVATGKQIVTWANQYALPDARGAAELEVGTSFAALNQKFTWQVGNKVYQVQAHSAETAMKMIASMKTE</sequence>
<name>A0A0R1XC40_9LACO</name>
<comment type="caution">
    <text evidence="2">The sequence shown here is derived from an EMBL/GenBank/DDBJ whole genome shotgun (WGS) entry which is preliminary data.</text>
</comment>
<evidence type="ECO:0000256" key="1">
    <source>
        <dbReference type="SAM" id="MobiDB-lite"/>
    </source>
</evidence>
<evidence type="ECO:0000313" key="3">
    <source>
        <dbReference type="Proteomes" id="UP000050949"/>
    </source>
</evidence>
<dbReference type="EMBL" id="AZFW01000113">
    <property type="protein sequence ID" value="KRM25449.1"/>
    <property type="molecule type" value="Genomic_DNA"/>
</dbReference>
<gene>
    <name evidence="2" type="ORF">FC91_GL000773</name>
</gene>
<protein>
    <submittedName>
        <fullName evidence="2">Lipoprotein</fullName>
    </submittedName>
</protein>
<dbReference type="PROSITE" id="PS51257">
    <property type="entry name" value="PROKAR_LIPOPROTEIN"/>
    <property type="match status" value="1"/>
</dbReference>
<keyword evidence="2" id="KW-0449">Lipoprotein</keyword>
<organism evidence="2 3">
    <name type="scientific">Schleiferilactobacillus harbinensis DSM 16991</name>
    <dbReference type="NCBI Taxonomy" id="1122147"/>
    <lineage>
        <taxon>Bacteria</taxon>
        <taxon>Bacillati</taxon>
        <taxon>Bacillota</taxon>
        <taxon>Bacilli</taxon>
        <taxon>Lactobacillales</taxon>
        <taxon>Lactobacillaceae</taxon>
        <taxon>Schleiferilactobacillus</taxon>
    </lineage>
</organism>
<proteinExistence type="predicted"/>
<dbReference type="AlphaFoldDB" id="A0A0R1XC40"/>
<accession>A0A0R1XC40</accession>
<feature type="region of interest" description="Disordered" evidence="1">
    <location>
        <begin position="24"/>
        <end position="64"/>
    </location>
</feature>
<evidence type="ECO:0000313" key="2">
    <source>
        <dbReference type="EMBL" id="KRM25449.1"/>
    </source>
</evidence>
<dbReference type="eggNOG" id="ENOG5032QT1">
    <property type="taxonomic scope" value="Bacteria"/>
</dbReference>